<feature type="non-terminal residue" evidence="1">
    <location>
        <position position="53"/>
    </location>
</feature>
<evidence type="ECO:0000313" key="2">
    <source>
        <dbReference type="Proteomes" id="UP000386466"/>
    </source>
</evidence>
<dbReference type="EMBL" id="CAAGRJ010028062">
    <property type="protein sequence ID" value="VFV39900.1"/>
    <property type="molecule type" value="Genomic_DNA"/>
</dbReference>
<proteinExistence type="predicted"/>
<sequence length="53" mass="6160">FLTLFLCLQHFHYDLLFLDKESVLDPVTNTFSTHGTTMGLADVWFVLDNLIRT</sequence>
<protein>
    <submittedName>
        <fullName evidence="1">Uncharacterized protein</fullName>
    </submittedName>
</protein>
<reference evidence="1 2" key="1">
    <citation type="submission" date="2019-01" db="EMBL/GenBank/DDBJ databases">
        <authorList>
            <person name="Alioto T."/>
            <person name="Alioto T."/>
        </authorList>
    </citation>
    <scope>NUCLEOTIDE SEQUENCE [LARGE SCALE GENOMIC DNA]</scope>
</reference>
<evidence type="ECO:0000313" key="1">
    <source>
        <dbReference type="EMBL" id="VFV39900.1"/>
    </source>
</evidence>
<dbReference type="Proteomes" id="UP000386466">
    <property type="component" value="Unassembled WGS sequence"/>
</dbReference>
<gene>
    <name evidence="1" type="ORF">LYPA_23C005940</name>
</gene>
<organism evidence="1 2">
    <name type="scientific">Lynx pardinus</name>
    <name type="common">Iberian lynx</name>
    <name type="synonym">Felis pardina</name>
    <dbReference type="NCBI Taxonomy" id="191816"/>
    <lineage>
        <taxon>Eukaryota</taxon>
        <taxon>Metazoa</taxon>
        <taxon>Chordata</taxon>
        <taxon>Craniata</taxon>
        <taxon>Vertebrata</taxon>
        <taxon>Euteleostomi</taxon>
        <taxon>Mammalia</taxon>
        <taxon>Eutheria</taxon>
        <taxon>Laurasiatheria</taxon>
        <taxon>Carnivora</taxon>
        <taxon>Feliformia</taxon>
        <taxon>Felidae</taxon>
        <taxon>Felinae</taxon>
        <taxon>Lynx</taxon>
    </lineage>
</organism>
<feature type="non-terminal residue" evidence="1">
    <location>
        <position position="1"/>
    </location>
</feature>
<accession>A0A485P2H3</accession>
<dbReference type="AlphaFoldDB" id="A0A485P2H3"/>
<name>A0A485P2H3_LYNPA</name>
<keyword evidence="2" id="KW-1185">Reference proteome</keyword>